<reference evidence="12 13" key="1">
    <citation type="submission" date="2018-06" db="EMBL/GenBank/DDBJ databases">
        <title>Genomic Encyclopedia of Type Strains, Phase III (KMG-III): the genomes of soil and plant-associated and newly described type strains.</title>
        <authorList>
            <person name="Whitman W."/>
        </authorList>
    </citation>
    <scope>NUCLEOTIDE SEQUENCE [LARGE SCALE GENOMIC DNA]</scope>
    <source>
        <strain evidence="12 13">CGMCC 4.7090</strain>
    </source>
</reference>
<feature type="domain" description="Glycoside hydrolase family 5" evidence="9">
    <location>
        <begin position="70"/>
        <end position="345"/>
    </location>
</feature>
<accession>A0A327ZFK1</accession>
<comment type="similarity">
    <text evidence="1 8">Belongs to the glycosyl hydrolase 5 (cellulase A) family.</text>
</comment>
<dbReference type="SUPFAM" id="SSF51445">
    <property type="entry name" value="(Trans)glycosidases"/>
    <property type="match status" value="1"/>
</dbReference>
<keyword evidence="2" id="KW-0732">Signal</keyword>
<dbReference type="Proteomes" id="UP000249341">
    <property type="component" value="Unassembled WGS sequence"/>
</dbReference>
<evidence type="ECO:0000256" key="5">
    <source>
        <dbReference type="ARBA" id="ARBA00023277"/>
    </source>
</evidence>
<evidence type="ECO:0000256" key="1">
    <source>
        <dbReference type="ARBA" id="ARBA00005641"/>
    </source>
</evidence>
<evidence type="ECO:0000313" key="12">
    <source>
        <dbReference type="EMBL" id="RAK40120.1"/>
    </source>
</evidence>
<keyword evidence="4" id="KW-0136">Cellulose degradation</keyword>
<organism evidence="12 13">
    <name type="scientific">Actinoplanes lutulentus</name>
    <dbReference type="NCBI Taxonomy" id="1287878"/>
    <lineage>
        <taxon>Bacteria</taxon>
        <taxon>Bacillati</taxon>
        <taxon>Actinomycetota</taxon>
        <taxon>Actinomycetes</taxon>
        <taxon>Micromonosporales</taxon>
        <taxon>Micromonosporaceae</taxon>
        <taxon>Actinoplanes</taxon>
    </lineage>
</organism>
<evidence type="ECO:0000256" key="8">
    <source>
        <dbReference type="RuleBase" id="RU361153"/>
    </source>
</evidence>
<dbReference type="PIRSF" id="PIRSF001043">
    <property type="entry name" value="Endoglucanase_B"/>
    <property type="match status" value="1"/>
</dbReference>
<dbReference type="InterPro" id="IPR017853">
    <property type="entry name" value="GH"/>
</dbReference>
<evidence type="ECO:0000256" key="2">
    <source>
        <dbReference type="ARBA" id="ARBA00022729"/>
    </source>
</evidence>
<name>A0A327ZFK1_9ACTN</name>
<dbReference type="SUPFAM" id="SSF81296">
    <property type="entry name" value="E set domains"/>
    <property type="match status" value="1"/>
</dbReference>
<protein>
    <submittedName>
        <fullName evidence="12">Aryl-phospho-beta-D-glucosidase BglC (GH1 family)</fullName>
    </submittedName>
</protein>
<dbReference type="AlphaFoldDB" id="A0A327ZFK1"/>
<dbReference type="PANTHER" id="PTHR31297">
    <property type="entry name" value="GLUCAN ENDO-1,6-BETA-GLUCOSIDASE B"/>
    <property type="match status" value="1"/>
</dbReference>
<dbReference type="InterPro" id="IPR040946">
    <property type="entry name" value="CBM46"/>
</dbReference>
<dbReference type="Gene3D" id="2.60.40.10">
    <property type="entry name" value="Immunoglobulins"/>
    <property type="match status" value="1"/>
</dbReference>
<keyword evidence="7" id="KW-0624">Polysaccharide degradation</keyword>
<evidence type="ECO:0000256" key="7">
    <source>
        <dbReference type="ARBA" id="ARBA00023326"/>
    </source>
</evidence>
<dbReference type="GO" id="GO:0008422">
    <property type="term" value="F:beta-glucosidase activity"/>
    <property type="evidence" value="ECO:0007669"/>
    <property type="project" value="TreeGrafter"/>
</dbReference>
<dbReference type="InterPro" id="IPR050386">
    <property type="entry name" value="Glycosyl_hydrolase_5"/>
</dbReference>
<dbReference type="InterPro" id="IPR013783">
    <property type="entry name" value="Ig-like_fold"/>
</dbReference>
<evidence type="ECO:0000259" key="9">
    <source>
        <dbReference type="Pfam" id="PF00150"/>
    </source>
</evidence>
<evidence type="ECO:0000256" key="4">
    <source>
        <dbReference type="ARBA" id="ARBA00023001"/>
    </source>
</evidence>
<sequence>MSRLLGRLGGLGLAFALITGSILTPPGPVQAGAPSARTSAQAARTPAQAVAAMQPGWNLGNTFDSTGDDETSWGNPRVTPQLLDGIRAQGYKSIRIPVTWVQHQGPAPDYTIDAAYLARVKEVIGWAIDDGFYVMLDIHHDSWQWINGMASDHDAVLARFNAIWTQVASTFRDAPSKLVLESVNEPQFAGGDPAALLAELNANFHRIVRASGGGNTDRLLVLPTLHTSADQVHLDNLASEMAALDDPNLIATVHYYGYWPFSVNVAGGYRFDATAQQDLLDTFTRVHTTFVARGIPVIIGEYGLLGFDRHTGTIEQGEKLKFFELFGHQARARGVTTMLWDNGQHFDRTQMVWNDLELFAQIRSSWQTRSGTAASDLVFVRRATPVLSQTIKLNLNGTGFTQIRLGNSTLRRGPDYQISGDQLTLTAALLTRLTRTQGYGVKASLSLRFSRGVPWRLDVVSFDRPSASGVVGVSGDFAVPVTFSGDRLATMTAVYADGSNAGPHGWTAYKEFDRAFAPDYSAGTIRLTPDFFAEVREGEPVTLTFHFWSGETVGYTVTRVGAEVTGTPAA</sequence>
<evidence type="ECO:0000259" key="11">
    <source>
        <dbReference type="Pfam" id="PF18448"/>
    </source>
</evidence>
<dbReference type="Pfam" id="PF18448">
    <property type="entry name" value="CBM46"/>
    <property type="match status" value="1"/>
</dbReference>
<feature type="domain" description="Endoglucanase B carbohydrate binding" evidence="11">
    <location>
        <begin position="463"/>
        <end position="567"/>
    </location>
</feature>
<dbReference type="RefSeq" id="WP_111648187.1">
    <property type="nucleotide sequence ID" value="NZ_JACHWI010000009.1"/>
</dbReference>
<keyword evidence="3 8" id="KW-0378">Hydrolase</keyword>
<dbReference type="EMBL" id="QLMJ01000003">
    <property type="protein sequence ID" value="RAK40120.1"/>
    <property type="molecule type" value="Genomic_DNA"/>
</dbReference>
<comment type="caution">
    <text evidence="12">The sequence shown here is derived from an EMBL/GenBank/DDBJ whole genome shotgun (WGS) entry which is preliminary data.</text>
</comment>
<evidence type="ECO:0000256" key="3">
    <source>
        <dbReference type="ARBA" id="ARBA00022801"/>
    </source>
</evidence>
<dbReference type="GO" id="GO:0030245">
    <property type="term" value="P:cellulose catabolic process"/>
    <property type="evidence" value="ECO:0007669"/>
    <property type="project" value="UniProtKB-KW"/>
</dbReference>
<evidence type="ECO:0000313" key="13">
    <source>
        <dbReference type="Proteomes" id="UP000249341"/>
    </source>
</evidence>
<feature type="domain" description="Carbohydrate binding X2" evidence="10">
    <location>
        <begin position="375"/>
        <end position="459"/>
    </location>
</feature>
<dbReference type="InterPro" id="IPR001547">
    <property type="entry name" value="Glyco_hydro_5"/>
</dbReference>
<dbReference type="PANTHER" id="PTHR31297:SF41">
    <property type="entry name" value="ENDOGLUCANASE, PUTATIVE (AFU_ORTHOLOGUE AFUA_5G01830)-RELATED"/>
    <property type="match status" value="1"/>
</dbReference>
<dbReference type="Pfam" id="PF03442">
    <property type="entry name" value="CBM_X2"/>
    <property type="match status" value="1"/>
</dbReference>
<dbReference type="Gene3D" id="3.20.20.80">
    <property type="entry name" value="Glycosidases"/>
    <property type="match status" value="1"/>
</dbReference>
<dbReference type="InterPro" id="IPR005102">
    <property type="entry name" value="Carbo-bd_X2"/>
</dbReference>
<dbReference type="GO" id="GO:0005576">
    <property type="term" value="C:extracellular region"/>
    <property type="evidence" value="ECO:0007669"/>
    <property type="project" value="TreeGrafter"/>
</dbReference>
<dbReference type="InterPro" id="IPR016282">
    <property type="entry name" value="Glyco_hydro_5_endoGlcnase_B"/>
</dbReference>
<proteinExistence type="inferred from homology"/>
<dbReference type="Pfam" id="PF00150">
    <property type="entry name" value="Cellulase"/>
    <property type="match status" value="1"/>
</dbReference>
<keyword evidence="5" id="KW-0119">Carbohydrate metabolism</keyword>
<dbReference type="InterPro" id="IPR014756">
    <property type="entry name" value="Ig_E-set"/>
</dbReference>
<dbReference type="OrthoDB" id="9800955at2"/>
<evidence type="ECO:0000256" key="6">
    <source>
        <dbReference type="ARBA" id="ARBA00023295"/>
    </source>
</evidence>
<dbReference type="GO" id="GO:0009986">
    <property type="term" value="C:cell surface"/>
    <property type="evidence" value="ECO:0007669"/>
    <property type="project" value="TreeGrafter"/>
</dbReference>
<gene>
    <name evidence="12" type="ORF">B0I29_103146</name>
</gene>
<keyword evidence="6 8" id="KW-0326">Glycosidase</keyword>
<evidence type="ECO:0000259" key="10">
    <source>
        <dbReference type="Pfam" id="PF03442"/>
    </source>
</evidence>
<keyword evidence="13" id="KW-1185">Reference proteome</keyword>